<name>A0ABT0Y5D4_9ACTN</name>
<dbReference type="EMBL" id="JAMQOL010000038">
    <property type="protein sequence ID" value="MCM4081232.1"/>
    <property type="molecule type" value="Genomic_DNA"/>
</dbReference>
<evidence type="ECO:0000256" key="1">
    <source>
        <dbReference type="SAM" id="MobiDB-lite"/>
    </source>
</evidence>
<reference evidence="3 4" key="1">
    <citation type="submission" date="2022-06" db="EMBL/GenBank/DDBJ databases">
        <title>Actinoplanes abujensis sp. nov., isolated from Nigerian arid soil.</title>
        <authorList>
            <person name="Ding P."/>
        </authorList>
    </citation>
    <scope>NUCLEOTIDE SEQUENCE [LARGE SCALE GENOMIC DNA]</scope>
    <source>
        <strain evidence="4">TRM88002</strain>
    </source>
</reference>
<dbReference type="RefSeq" id="WP_251801028.1">
    <property type="nucleotide sequence ID" value="NZ_JAMQOL010000038.1"/>
</dbReference>
<sequence length="128" mass="13482">MTNTVRIISATAMGLMAGVAIGAGPALAAGNGAQSDVKAGAQQHIGRDDVVGYFRSLSTCDIAGHIGELQGRWDDYGCDPVRVGFSRGGWVLTVERDRGWMDHSHQSDDKPKDDGYGAPKNDTAADGY</sequence>
<feature type="compositionally biased region" description="Basic and acidic residues" evidence="1">
    <location>
        <begin position="97"/>
        <end position="115"/>
    </location>
</feature>
<proteinExistence type="predicted"/>
<gene>
    <name evidence="3" type="ORF">LXN57_27020</name>
</gene>
<protein>
    <submittedName>
        <fullName evidence="3">Uncharacterized protein</fullName>
    </submittedName>
</protein>
<feature type="chain" id="PRO_5046546230" evidence="2">
    <location>
        <begin position="29"/>
        <end position="128"/>
    </location>
</feature>
<organism evidence="3 4">
    <name type="scientific">Paractinoplanes hotanensis</name>
    <dbReference type="NCBI Taxonomy" id="2906497"/>
    <lineage>
        <taxon>Bacteria</taxon>
        <taxon>Bacillati</taxon>
        <taxon>Actinomycetota</taxon>
        <taxon>Actinomycetes</taxon>
        <taxon>Micromonosporales</taxon>
        <taxon>Micromonosporaceae</taxon>
        <taxon>Paractinoplanes</taxon>
    </lineage>
</organism>
<keyword evidence="4" id="KW-1185">Reference proteome</keyword>
<evidence type="ECO:0000256" key="2">
    <source>
        <dbReference type="SAM" id="SignalP"/>
    </source>
</evidence>
<accession>A0ABT0Y5D4</accession>
<feature type="signal peptide" evidence="2">
    <location>
        <begin position="1"/>
        <end position="28"/>
    </location>
</feature>
<evidence type="ECO:0000313" key="4">
    <source>
        <dbReference type="Proteomes" id="UP001523216"/>
    </source>
</evidence>
<comment type="caution">
    <text evidence="3">The sequence shown here is derived from an EMBL/GenBank/DDBJ whole genome shotgun (WGS) entry which is preliminary data.</text>
</comment>
<feature type="region of interest" description="Disordered" evidence="1">
    <location>
        <begin position="97"/>
        <end position="128"/>
    </location>
</feature>
<dbReference type="Proteomes" id="UP001523216">
    <property type="component" value="Unassembled WGS sequence"/>
</dbReference>
<keyword evidence="2" id="KW-0732">Signal</keyword>
<evidence type="ECO:0000313" key="3">
    <source>
        <dbReference type="EMBL" id="MCM4081232.1"/>
    </source>
</evidence>